<dbReference type="PANTHER" id="PTHR43156">
    <property type="entry name" value="STAGE II SPORULATION PROTEIN E-RELATED"/>
    <property type="match status" value="1"/>
</dbReference>
<keyword evidence="1" id="KW-0378">Hydrolase</keyword>
<dbReference type="Proteomes" id="UP000886893">
    <property type="component" value="Unassembled WGS sequence"/>
</dbReference>
<name>A0A9D1K9G6_9FIRM</name>
<dbReference type="InterPro" id="IPR052016">
    <property type="entry name" value="Bact_Sigma-Reg"/>
</dbReference>
<evidence type="ECO:0000256" key="2">
    <source>
        <dbReference type="SAM" id="Phobius"/>
    </source>
</evidence>
<feature type="transmembrane region" description="Helical" evidence="2">
    <location>
        <begin position="130"/>
        <end position="156"/>
    </location>
</feature>
<feature type="transmembrane region" description="Helical" evidence="2">
    <location>
        <begin position="19"/>
        <end position="38"/>
    </location>
</feature>
<reference evidence="4" key="2">
    <citation type="journal article" date="2021" name="PeerJ">
        <title>Extensive microbial diversity within the chicken gut microbiome revealed by metagenomics and culture.</title>
        <authorList>
            <person name="Gilroy R."/>
            <person name="Ravi A."/>
            <person name="Getino M."/>
            <person name="Pursley I."/>
            <person name="Horton D.L."/>
            <person name="Alikhan N.F."/>
            <person name="Baker D."/>
            <person name="Gharbi K."/>
            <person name="Hall N."/>
            <person name="Watson M."/>
            <person name="Adriaenssens E.M."/>
            <person name="Foster-Nyarko E."/>
            <person name="Jarju S."/>
            <person name="Secka A."/>
            <person name="Antonio M."/>
            <person name="Oren A."/>
            <person name="Chaudhuri R.R."/>
            <person name="La Ragione R."/>
            <person name="Hildebrand F."/>
            <person name="Pallen M.J."/>
        </authorList>
    </citation>
    <scope>NUCLEOTIDE SEQUENCE</scope>
    <source>
        <strain evidence="4">14508</strain>
    </source>
</reference>
<dbReference type="Gene3D" id="3.60.40.10">
    <property type="entry name" value="PPM-type phosphatase domain"/>
    <property type="match status" value="1"/>
</dbReference>
<dbReference type="EMBL" id="DVKI01000072">
    <property type="protein sequence ID" value="HIT17187.1"/>
    <property type="molecule type" value="Genomic_DNA"/>
</dbReference>
<reference evidence="4" key="1">
    <citation type="submission" date="2020-10" db="EMBL/GenBank/DDBJ databases">
        <authorList>
            <person name="Gilroy R."/>
        </authorList>
    </citation>
    <scope>NUCLEOTIDE SEQUENCE</scope>
    <source>
        <strain evidence="4">14508</strain>
    </source>
</reference>
<feature type="transmembrane region" description="Helical" evidence="2">
    <location>
        <begin position="226"/>
        <end position="244"/>
    </location>
</feature>
<evidence type="ECO:0000313" key="4">
    <source>
        <dbReference type="EMBL" id="HIT17187.1"/>
    </source>
</evidence>
<evidence type="ECO:0000256" key="1">
    <source>
        <dbReference type="ARBA" id="ARBA00022801"/>
    </source>
</evidence>
<dbReference type="SMART" id="SM00331">
    <property type="entry name" value="PP2C_SIG"/>
    <property type="match status" value="1"/>
</dbReference>
<feature type="transmembrane region" description="Helical" evidence="2">
    <location>
        <begin position="80"/>
        <end position="99"/>
    </location>
</feature>
<proteinExistence type="predicted"/>
<evidence type="ECO:0000259" key="3">
    <source>
        <dbReference type="SMART" id="SM00331"/>
    </source>
</evidence>
<dbReference type="InterPro" id="IPR001932">
    <property type="entry name" value="PPM-type_phosphatase-like_dom"/>
</dbReference>
<feature type="transmembrane region" description="Helical" evidence="2">
    <location>
        <begin position="168"/>
        <end position="188"/>
    </location>
</feature>
<evidence type="ECO:0000313" key="5">
    <source>
        <dbReference type="Proteomes" id="UP000886893"/>
    </source>
</evidence>
<keyword evidence="2" id="KW-0472">Membrane</keyword>
<keyword evidence="2" id="KW-1133">Transmembrane helix</keyword>
<feature type="transmembrane region" description="Helical" evidence="2">
    <location>
        <begin position="105"/>
        <end position="123"/>
    </location>
</feature>
<dbReference type="InterPro" id="IPR036457">
    <property type="entry name" value="PPM-type-like_dom_sf"/>
</dbReference>
<keyword evidence="2" id="KW-0812">Transmembrane</keyword>
<dbReference type="GO" id="GO:0016791">
    <property type="term" value="F:phosphatase activity"/>
    <property type="evidence" value="ECO:0007669"/>
    <property type="project" value="TreeGrafter"/>
</dbReference>
<dbReference type="SUPFAM" id="SSF81606">
    <property type="entry name" value="PP2C-like"/>
    <property type="match status" value="1"/>
</dbReference>
<comment type="caution">
    <text evidence="4">The sequence shown here is derived from an EMBL/GenBank/DDBJ whole genome shotgun (WGS) entry which is preliminary data.</text>
</comment>
<feature type="transmembrane region" description="Helical" evidence="2">
    <location>
        <begin position="251"/>
        <end position="268"/>
    </location>
</feature>
<sequence length="743" mass="86223">MSQVLENEKEQKIKRVSIYLLKIIMVILCGFLSSYFVFKDLNILLTIPLFSFCFFTGIDFFLYCILGMTIGNILNYNQQTFYVAIAICIYFMIYLIFRICKVKSILNHTFSATLAIFFTYFTYQIITHSIFLLDLAIVLTLAMILNVLFSFIIHTFPLRTIVFQNENAFIISTFLLAIYITLIPIDLISITLLRLLFLISAIKVSLKSTLAMAAAFNLSIDLRHSSFGNEIFLMVIPALIVAFIKERKKWLSILLYATTSMLFIFLLNHETLRYELIETGCSVLLLSFFPQSLLRPMLKEDYFYEMYLKNKQEIALKLTEFSNMFETLSNQFLKSKRSRILQQANIEVFDKLCANCFKNQYCHQNGNHLLINYVKDGILNQLNENKINYIKQNCLKADAYLKLIDNFMHSYLLKKFENDEICILKDVVSHQFLGFSKIMQSYKENFLQDKLIVANAFYKNIKGYLEDYHYDVLYVNNFTTPEYYQFDIAISNCKTEHIKEKIIPIINSLLKCQMEIIDIHLHNLVSNYIVLSLKETRKQALEVYYRQNSKESTSCGDSILQTHYLNKFYLAISDGMGNGIEAKEESTFTIEALFSTIKTGMQITEGIAITNSLLKLKNQYDTYTTIDLIEIDQTNLVAKFYKAGAFLSLIIRGEEIYVIENYALPIGIIDQVQIYPYIIQLQKNDVILLMSDGVIDEFNDEIKAILLSIHEKSASILNKELYEKLLEIKQIKDDATFATIVIH</sequence>
<dbReference type="InterPro" id="IPR045768">
    <property type="entry name" value="SpoIIE_N"/>
</dbReference>
<protein>
    <submittedName>
        <fullName evidence="4">SpoIIE family protein phosphatase</fullName>
    </submittedName>
</protein>
<organism evidence="4 5">
    <name type="scientific">Candidatus Caccosoma faecigallinarum</name>
    <dbReference type="NCBI Taxonomy" id="2840720"/>
    <lineage>
        <taxon>Bacteria</taxon>
        <taxon>Bacillati</taxon>
        <taxon>Bacillota</taxon>
        <taxon>Bacillota incertae sedis</taxon>
        <taxon>Candidatus Caccosoma</taxon>
    </lineage>
</organism>
<feature type="transmembrane region" description="Helical" evidence="2">
    <location>
        <begin position="44"/>
        <end position="68"/>
    </location>
</feature>
<feature type="domain" description="PPM-type phosphatase" evidence="3">
    <location>
        <begin position="540"/>
        <end position="742"/>
    </location>
</feature>
<dbReference type="Pfam" id="PF19732">
    <property type="entry name" value="SpoIIE_N"/>
    <property type="match status" value="1"/>
</dbReference>
<dbReference type="PANTHER" id="PTHR43156:SF2">
    <property type="entry name" value="STAGE II SPORULATION PROTEIN E"/>
    <property type="match status" value="1"/>
</dbReference>
<dbReference type="AlphaFoldDB" id="A0A9D1K9G6"/>
<gene>
    <name evidence="4" type="ORF">IAD04_02255</name>
</gene>
<dbReference type="Pfam" id="PF07228">
    <property type="entry name" value="SpoIIE"/>
    <property type="match status" value="1"/>
</dbReference>
<accession>A0A9D1K9G6</accession>